<reference evidence="7" key="1">
    <citation type="submission" date="2021-10" db="EMBL/GenBank/DDBJ databases">
        <title>De novo Genome Assembly of Clathrus columnatus (Basidiomycota, Fungi) Using Illumina and Nanopore Sequence Data.</title>
        <authorList>
            <person name="Ogiso-Tanaka E."/>
            <person name="Itagaki H."/>
            <person name="Hosoya T."/>
            <person name="Hosaka K."/>
        </authorList>
    </citation>
    <scope>NUCLEOTIDE SEQUENCE</scope>
    <source>
        <strain evidence="7">MO-923</strain>
    </source>
</reference>
<proteinExistence type="inferred from homology"/>
<dbReference type="PANTHER" id="PTHR47966:SF1">
    <property type="entry name" value="ASPARTYL PROTEINASE"/>
    <property type="match status" value="1"/>
</dbReference>
<dbReference type="Pfam" id="PF00026">
    <property type="entry name" value="Asp"/>
    <property type="match status" value="1"/>
</dbReference>
<gene>
    <name evidence="7" type="ORF">Clacol_007919</name>
</gene>
<dbReference type="PANTHER" id="PTHR47966">
    <property type="entry name" value="BETA-SITE APP-CLEAVING ENZYME, ISOFORM A-RELATED"/>
    <property type="match status" value="1"/>
</dbReference>
<dbReference type="CDD" id="cd06097">
    <property type="entry name" value="Aspergillopepsin_like"/>
    <property type="match status" value="1"/>
</dbReference>
<evidence type="ECO:0000313" key="7">
    <source>
        <dbReference type="EMBL" id="GJJ13663.1"/>
    </source>
</evidence>
<organism evidence="7 8">
    <name type="scientific">Clathrus columnatus</name>
    <dbReference type="NCBI Taxonomy" id="1419009"/>
    <lineage>
        <taxon>Eukaryota</taxon>
        <taxon>Fungi</taxon>
        <taxon>Dikarya</taxon>
        <taxon>Basidiomycota</taxon>
        <taxon>Agaricomycotina</taxon>
        <taxon>Agaricomycetes</taxon>
        <taxon>Phallomycetidae</taxon>
        <taxon>Phallales</taxon>
        <taxon>Clathraceae</taxon>
        <taxon>Clathrus</taxon>
    </lineage>
</organism>
<keyword evidence="2" id="KW-0645">Protease</keyword>
<dbReference type="InterPro" id="IPR021109">
    <property type="entry name" value="Peptidase_aspartic_dom_sf"/>
</dbReference>
<feature type="active site" evidence="5">
    <location>
        <position position="304"/>
    </location>
</feature>
<evidence type="ECO:0000256" key="4">
    <source>
        <dbReference type="ARBA" id="ARBA00022801"/>
    </source>
</evidence>
<comment type="caution">
    <text evidence="7">The sequence shown here is derived from an EMBL/GenBank/DDBJ whole genome shotgun (WGS) entry which is preliminary data.</text>
</comment>
<protein>
    <recommendedName>
        <fullName evidence="6">Peptidase A1 domain-containing protein</fullName>
    </recommendedName>
</protein>
<dbReference type="GO" id="GO:0006508">
    <property type="term" value="P:proteolysis"/>
    <property type="evidence" value="ECO:0007669"/>
    <property type="project" value="UniProtKB-KW"/>
</dbReference>
<evidence type="ECO:0000256" key="2">
    <source>
        <dbReference type="ARBA" id="ARBA00022670"/>
    </source>
</evidence>
<dbReference type="Proteomes" id="UP001050691">
    <property type="component" value="Unassembled WGS sequence"/>
</dbReference>
<comment type="similarity">
    <text evidence="1">Belongs to the peptidase A1 family.</text>
</comment>
<accession>A0AAV5ALU7</accession>
<dbReference type="SUPFAM" id="SSF50630">
    <property type="entry name" value="Acid proteases"/>
    <property type="match status" value="1"/>
</dbReference>
<evidence type="ECO:0000313" key="8">
    <source>
        <dbReference type="Proteomes" id="UP001050691"/>
    </source>
</evidence>
<keyword evidence="3" id="KW-0064">Aspartyl protease</keyword>
<evidence type="ECO:0000256" key="3">
    <source>
        <dbReference type="ARBA" id="ARBA00022750"/>
    </source>
</evidence>
<dbReference type="AlphaFoldDB" id="A0AAV5ALU7"/>
<evidence type="ECO:0000259" key="6">
    <source>
        <dbReference type="PROSITE" id="PS51767"/>
    </source>
</evidence>
<evidence type="ECO:0000256" key="5">
    <source>
        <dbReference type="PIRSR" id="PIRSR601461-1"/>
    </source>
</evidence>
<dbReference type="PROSITE" id="PS51767">
    <property type="entry name" value="PEPTIDASE_A1"/>
    <property type="match status" value="1"/>
</dbReference>
<keyword evidence="8" id="KW-1185">Reference proteome</keyword>
<evidence type="ECO:0000256" key="1">
    <source>
        <dbReference type="ARBA" id="ARBA00007447"/>
    </source>
</evidence>
<dbReference type="InterPro" id="IPR034163">
    <property type="entry name" value="Aspergillopepsin-like_cat_dom"/>
</dbReference>
<feature type="active site" evidence="5">
    <location>
        <position position="111"/>
    </location>
</feature>
<dbReference type="InterPro" id="IPR033121">
    <property type="entry name" value="PEPTIDASE_A1"/>
</dbReference>
<dbReference type="Gene3D" id="2.40.70.10">
    <property type="entry name" value="Acid Proteases"/>
    <property type="match status" value="2"/>
</dbReference>
<keyword evidence="4" id="KW-0378">Hydrolase</keyword>
<feature type="domain" description="Peptidase A1" evidence="6">
    <location>
        <begin position="93"/>
        <end position="410"/>
    </location>
</feature>
<dbReference type="PRINTS" id="PR00792">
    <property type="entry name" value="PEPSIN"/>
</dbReference>
<dbReference type="EMBL" id="BPWL01000009">
    <property type="protein sequence ID" value="GJJ13663.1"/>
    <property type="molecule type" value="Genomic_DNA"/>
</dbReference>
<sequence>MSTAVVPLVKHANRPSGPAAYARAVRKYNLETAVFIGHHGAVYKRNELAKDAHKKKHHGHYHLRDLITAVRDRPSEDSVTVVNTKDIAQDSEYVVEVIIGEPGVKLTLQFDTGSSDLWVWSTEISHQLLEKAGRALYDPSHSKTSKRVEGSMFLIGYGDGSNASGDVYTDTLRIGNLVIPDQAIEAAKKVSSSFMNENDSGQVYLFIASIPDILLGLGFSSINTVKPTPVQTPVGNLIDRHIAPGIFSVALDKGDDRGFYTFGGIDAAKAGVSESSRGFWLFDSATAVINGATVSLQGNQAILDTGTTLALVSEELTQEIYKHVHGATLSQEYGGWIYPKGAKLPEVKLAVGEHLFTLNPADFTMGDIDDETEFGGIQSRGNNPFDILGDVFLKSIYAVFDQQNNRVGVAQRTSNVTH</sequence>
<dbReference type="GO" id="GO:0004190">
    <property type="term" value="F:aspartic-type endopeptidase activity"/>
    <property type="evidence" value="ECO:0007669"/>
    <property type="project" value="UniProtKB-KW"/>
</dbReference>
<dbReference type="InterPro" id="IPR001461">
    <property type="entry name" value="Aspartic_peptidase_A1"/>
</dbReference>
<name>A0AAV5ALU7_9AGAM</name>